<evidence type="ECO:0000313" key="3">
    <source>
        <dbReference type="Proteomes" id="UP000754563"/>
    </source>
</evidence>
<reference evidence="2" key="2">
    <citation type="journal article" date="2021" name="Microbiome">
        <title>Successional dynamics and alternative stable states in a saline activated sludge microbial community over 9 years.</title>
        <authorList>
            <person name="Wang Y."/>
            <person name="Ye J."/>
            <person name="Ju F."/>
            <person name="Liu L."/>
            <person name="Boyd J.A."/>
            <person name="Deng Y."/>
            <person name="Parks D.H."/>
            <person name="Jiang X."/>
            <person name="Yin X."/>
            <person name="Woodcroft B.J."/>
            <person name="Tyson G.W."/>
            <person name="Hugenholtz P."/>
            <person name="Polz M.F."/>
            <person name="Zhang T."/>
        </authorList>
    </citation>
    <scope>NUCLEOTIDE SEQUENCE</scope>
    <source>
        <strain evidence="2">HKST-UBA11</strain>
    </source>
</reference>
<evidence type="ECO:0000256" key="1">
    <source>
        <dbReference type="SAM" id="Phobius"/>
    </source>
</evidence>
<dbReference type="AlphaFoldDB" id="A0A955L7Y4"/>
<accession>A0A955L7Y4</accession>
<organism evidence="2 3">
    <name type="scientific">Candidatus Dojkabacteria bacterium</name>
    <dbReference type="NCBI Taxonomy" id="2099670"/>
    <lineage>
        <taxon>Bacteria</taxon>
        <taxon>Candidatus Dojkabacteria</taxon>
    </lineage>
</organism>
<dbReference type="Proteomes" id="UP000754563">
    <property type="component" value="Unassembled WGS sequence"/>
</dbReference>
<proteinExistence type="predicted"/>
<comment type="caution">
    <text evidence="2">The sequence shown here is derived from an EMBL/GenBank/DDBJ whole genome shotgun (WGS) entry which is preliminary data.</text>
</comment>
<evidence type="ECO:0000313" key="2">
    <source>
        <dbReference type="EMBL" id="MCA9385261.1"/>
    </source>
</evidence>
<protein>
    <submittedName>
        <fullName evidence="2">Uncharacterized protein</fullName>
    </submittedName>
</protein>
<sequence>MLYKIKNIFNITVFTIVLLYFVQFVFLHHVAAGNWVETHTRPYLIQSDFLRYLFFLNGSGDGRYELLGSSTDEILIELDYQAGFEPELFIEEALARSVREATGKSAKIIVDEDPDIPSFESFVNRQLEITFSETEDEVPSSDQVYIHVLYLSSSTNEEYLMGQTFSANKMVIYKSALNEVNKSSEIRKKLEESMFKYNLGELLGLPLINRDGCVMHQYTPIASFEKVDGKNIATEYCVESLVKLEAYQKKAGR</sequence>
<keyword evidence="1" id="KW-0472">Membrane</keyword>
<keyword evidence="1" id="KW-1133">Transmembrane helix</keyword>
<keyword evidence="1" id="KW-0812">Transmembrane</keyword>
<name>A0A955L7Y4_9BACT</name>
<reference evidence="2" key="1">
    <citation type="submission" date="2020-04" db="EMBL/GenBank/DDBJ databases">
        <authorList>
            <person name="Zhang T."/>
        </authorList>
    </citation>
    <scope>NUCLEOTIDE SEQUENCE</scope>
    <source>
        <strain evidence="2">HKST-UBA11</strain>
    </source>
</reference>
<feature type="transmembrane region" description="Helical" evidence="1">
    <location>
        <begin position="7"/>
        <end position="27"/>
    </location>
</feature>
<gene>
    <name evidence="2" type="ORF">KC717_01295</name>
</gene>
<dbReference type="EMBL" id="JAGQLH010000010">
    <property type="protein sequence ID" value="MCA9385261.1"/>
    <property type="molecule type" value="Genomic_DNA"/>
</dbReference>